<evidence type="ECO:0000313" key="3">
    <source>
        <dbReference type="EMBL" id="XFO66246.1"/>
    </source>
</evidence>
<dbReference type="Gene3D" id="3.40.50.11890">
    <property type="match status" value="1"/>
</dbReference>
<dbReference type="InterPro" id="IPR010327">
    <property type="entry name" value="FldB/FldC_alpha/beta"/>
</dbReference>
<dbReference type="EMBL" id="CP155573">
    <property type="protein sequence ID" value="XFO66246.1"/>
    <property type="molecule type" value="Genomic_DNA"/>
</dbReference>
<keyword evidence="3" id="KW-0560">Oxidoreductase</keyword>
<dbReference type="Proteomes" id="UP000216752">
    <property type="component" value="Chromosome"/>
</dbReference>
<comment type="cofactor">
    <cofactor evidence="1">
        <name>[4Fe-4S] cluster</name>
        <dbReference type="ChEBI" id="CHEBI:49883"/>
    </cofactor>
</comment>
<evidence type="ECO:0000256" key="2">
    <source>
        <dbReference type="ARBA" id="ARBA00005806"/>
    </source>
</evidence>
<organism evidence="3 4">
    <name type="scientific">Sporomusa silvacetica DSM 10669</name>
    <dbReference type="NCBI Taxonomy" id="1123289"/>
    <lineage>
        <taxon>Bacteria</taxon>
        <taxon>Bacillati</taxon>
        <taxon>Bacillota</taxon>
        <taxon>Negativicutes</taxon>
        <taxon>Selenomonadales</taxon>
        <taxon>Sporomusaceae</taxon>
        <taxon>Sporomusa</taxon>
    </lineage>
</organism>
<proteinExistence type="inferred from homology"/>
<name>A0ABZ3IKP7_9FIRM</name>
<dbReference type="PANTHER" id="PTHR30548">
    <property type="entry name" value="2-HYDROXYGLUTARYL-COA DEHYDRATASE, D-COMPONENT-RELATED"/>
    <property type="match status" value="1"/>
</dbReference>
<evidence type="ECO:0000313" key="4">
    <source>
        <dbReference type="Proteomes" id="UP000216752"/>
    </source>
</evidence>
<dbReference type="PANTHER" id="PTHR30548:SF2">
    <property type="entry name" value="2-HYDROXYACYL-COA DEHYDRATASE,D-COMPONENT"/>
    <property type="match status" value="1"/>
</dbReference>
<evidence type="ECO:0000256" key="1">
    <source>
        <dbReference type="ARBA" id="ARBA00001966"/>
    </source>
</evidence>
<comment type="similarity">
    <text evidence="2">Belongs to the FldB/FldC dehydratase alpha/beta subunit family.</text>
</comment>
<gene>
    <name evidence="3" type="primary">bcrB</name>
    <name evidence="3" type="ORF">SPSIL_023960</name>
</gene>
<accession>A0ABZ3IKP7</accession>
<keyword evidence="4" id="KW-1185">Reference proteome</keyword>
<dbReference type="EC" id="1.3.7.8" evidence="3"/>
<protein>
    <submittedName>
        <fullName evidence="3">Benzoyl-CoA reductase subunit B</fullName>
        <ecNumber evidence="3">1.3.7.8</ecNumber>
    </submittedName>
</protein>
<dbReference type="RefSeq" id="WP_094607526.1">
    <property type="nucleotide sequence ID" value="NZ_CP155573.1"/>
</dbReference>
<reference evidence="3" key="1">
    <citation type="submission" date="2024-05" db="EMBL/GenBank/DDBJ databases">
        <title>Isolation and characterization of Sporomusa carbonis sp. nov., a carboxydotrophic hydrogenogen in the genus of Sporomusa isolated from a charcoal burning pile.</title>
        <authorList>
            <person name="Boeer T."/>
            <person name="Rosenbaum F."/>
            <person name="Eysell L."/>
            <person name="Mueller V."/>
            <person name="Daniel R."/>
            <person name="Poehlein A."/>
        </authorList>
    </citation>
    <scope>NUCLEOTIDE SEQUENCE [LARGE SCALE GENOMIC DNA]</scope>
    <source>
        <strain evidence="3">DSM 10669</strain>
    </source>
</reference>
<dbReference type="Gene3D" id="3.40.50.11900">
    <property type="match status" value="1"/>
</dbReference>
<sequence>MNEQKNLFKELSDASESIVEHARKKYPDRLWMFEVQKVYWQSVYQAHEKGLKLILHGPNMPPELIYAFGAVPFLLDCVPTRIASSKEGVARYVDIAEKYVPSSLCGLDKTDIGAILSGDIEKPDAIIYASAPCDSTRVAYPAIADHLGVPSYCIDTPYKKDERGFAYIAEEMRGAVAFLEEVTGNKLDWNRMAEVIGHSNKAYELLGKIAELRQNIPCPLPGRLLVLNELFGAMVGSPEIIDFLEAQYKIGKEAADKKEGCLEGEEKFRIMWLQNMIWSNVGILDWLEKEYGAVVIMDAFGYQASYLINDPWNEDEVFIGLAKRMLGAPMTHGASGPVEPWMELVERAITDYKCNVSFFAGHVGCKHTWAAGKLIKDMVYNKFGMSTLTFDLDAVDRRYKGEDAIKETIKEYMDTLIESKGAK</sequence>
<dbReference type="GO" id="GO:0018522">
    <property type="term" value="F:benzoyl-CoA reductase activity"/>
    <property type="evidence" value="ECO:0007669"/>
    <property type="project" value="UniProtKB-EC"/>
</dbReference>
<dbReference type="Pfam" id="PF06050">
    <property type="entry name" value="HGD-D"/>
    <property type="match status" value="1"/>
</dbReference>